<dbReference type="InterPro" id="IPR006094">
    <property type="entry name" value="Oxid_FAD_bind_N"/>
</dbReference>
<feature type="domain" description="FAD-binding PCMH-type" evidence="3">
    <location>
        <begin position="1"/>
        <end position="180"/>
    </location>
</feature>
<dbReference type="GO" id="GO:0019154">
    <property type="term" value="F:glycolate dehydrogenase activity"/>
    <property type="evidence" value="ECO:0007669"/>
    <property type="project" value="UniProtKB-EC"/>
</dbReference>
<evidence type="ECO:0000259" key="3">
    <source>
        <dbReference type="PROSITE" id="PS51387"/>
    </source>
</evidence>
<evidence type="ECO:0000313" key="4">
    <source>
        <dbReference type="EMBL" id="VAX39278.1"/>
    </source>
</evidence>
<name>A0A3B1DT60_9ZZZZ</name>
<protein>
    <submittedName>
        <fullName evidence="4">Glycolate dehydrogenase, FAD-binding subunit GlcE</fullName>
        <ecNumber evidence="4">1.1.99.14</ecNumber>
    </submittedName>
</protein>
<dbReference type="EMBL" id="UOGL01000318">
    <property type="protein sequence ID" value="VAX39278.1"/>
    <property type="molecule type" value="Genomic_DNA"/>
</dbReference>
<dbReference type="EC" id="1.1.99.14" evidence="4"/>
<dbReference type="InterPro" id="IPR016166">
    <property type="entry name" value="FAD-bd_PCMH"/>
</dbReference>
<accession>A0A3B1DT60</accession>
<dbReference type="SUPFAM" id="SSF55103">
    <property type="entry name" value="FAD-linked oxidases, C-terminal domain"/>
    <property type="match status" value="1"/>
</dbReference>
<evidence type="ECO:0000256" key="2">
    <source>
        <dbReference type="ARBA" id="ARBA00022827"/>
    </source>
</evidence>
<sequence>MSENITEVTPATQLELSRFVAENALEKKDPFVIAGGRTALHLRKNSSKSLLTLSTAELTEIIDYPARDMTITVEAGLRVEQLQQLLAEERQQLPVDISQANHATIGGAIATNCSGSRRFKYGTFRDYVIGVSAVDATGSRFSAGGRVVKNVAGYDLCKLLTGSWGTLAVTTQLTLKLKPIPERFQFLWISYSCWDDVEKGLQQILKTKTAPVVVDAINRQSALTIAAEARIDMITKQPLLVLGIEGTAKEVDWQIKQLQHEFSSTNHSELVILPPEESGRLLNAMTDFSIYADAPLTFYASLSPSKIIEFLQMCEEDKIAVMSHAGNGIVRGVFPDSIIIPTQAERILSSLRNFVLQSGGTFTILECENDWKDKLLLPITPEPKNWSQQLKHRLDPYKLLNPAHLF</sequence>
<dbReference type="InterPro" id="IPR016169">
    <property type="entry name" value="FAD-bd_PCMH_sub2"/>
</dbReference>
<dbReference type="PANTHER" id="PTHR11748">
    <property type="entry name" value="D-LACTATE DEHYDROGENASE"/>
    <property type="match status" value="1"/>
</dbReference>
<dbReference type="Gene3D" id="3.30.465.10">
    <property type="match status" value="1"/>
</dbReference>
<dbReference type="SUPFAM" id="SSF56176">
    <property type="entry name" value="FAD-binding/transporter-associated domain-like"/>
    <property type="match status" value="1"/>
</dbReference>
<dbReference type="InterPro" id="IPR016164">
    <property type="entry name" value="FAD-linked_Oxase-like_C"/>
</dbReference>
<organism evidence="4">
    <name type="scientific">hydrothermal vent metagenome</name>
    <dbReference type="NCBI Taxonomy" id="652676"/>
    <lineage>
        <taxon>unclassified sequences</taxon>
        <taxon>metagenomes</taxon>
        <taxon>ecological metagenomes</taxon>
    </lineage>
</organism>
<reference evidence="4" key="1">
    <citation type="submission" date="2018-06" db="EMBL/GenBank/DDBJ databases">
        <authorList>
            <person name="Zhirakovskaya E."/>
        </authorList>
    </citation>
    <scope>NUCLEOTIDE SEQUENCE</scope>
</reference>
<gene>
    <name evidence="4" type="ORF">MNBD_PLANCTO02-2318</name>
</gene>
<dbReference type="PANTHER" id="PTHR11748:SF103">
    <property type="entry name" value="GLYCOLATE OXIDASE SUBUNIT GLCE"/>
    <property type="match status" value="1"/>
</dbReference>
<dbReference type="GO" id="GO:0071949">
    <property type="term" value="F:FAD binding"/>
    <property type="evidence" value="ECO:0007669"/>
    <property type="project" value="InterPro"/>
</dbReference>
<keyword evidence="2" id="KW-0274">FAD</keyword>
<evidence type="ECO:0000256" key="1">
    <source>
        <dbReference type="ARBA" id="ARBA00022630"/>
    </source>
</evidence>
<keyword evidence="4" id="KW-0560">Oxidoreductase</keyword>
<keyword evidence="1" id="KW-0285">Flavoprotein</keyword>
<dbReference type="Pfam" id="PF01565">
    <property type="entry name" value="FAD_binding_4"/>
    <property type="match status" value="1"/>
</dbReference>
<dbReference type="InterPro" id="IPR036318">
    <property type="entry name" value="FAD-bd_PCMH-like_sf"/>
</dbReference>
<dbReference type="PROSITE" id="PS51387">
    <property type="entry name" value="FAD_PCMH"/>
    <property type="match status" value="1"/>
</dbReference>
<dbReference type="AlphaFoldDB" id="A0A3B1DT60"/>
<proteinExistence type="predicted"/>